<dbReference type="EMBL" id="GGEC01005335">
    <property type="protein sequence ID" value="MBW85818.1"/>
    <property type="molecule type" value="Transcribed_RNA"/>
</dbReference>
<organism evidence="2">
    <name type="scientific">Rhizophora mucronata</name>
    <name type="common">Asiatic mangrove</name>
    <dbReference type="NCBI Taxonomy" id="61149"/>
    <lineage>
        <taxon>Eukaryota</taxon>
        <taxon>Viridiplantae</taxon>
        <taxon>Streptophyta</taxon>
        <taxon>Embryophyta</taxon>
        <taxon>Tracheophyta</taxon>
        <taxon>Spermatophyta</taxon>
        <taxon>Magnoliopsida</taxon>
        <taxon>eudicotyledons</taxon>
        <taxon>Gunneridae</taxon>
        <taxon>Pentapetalae</taxon>
        <taxon>rosids</taxon>
        <taxon>fabids</taxon>
        <taxon>Malpighiales</taxon>
        <taxon>Rhizophoraceae</taxon>
        <taxon>Rhizophora</taxon>
    </lineage>
</organism>
<accession>A0A2P2IX84</accession>
<protein>
    <submittedName>
        <fullName evidence="2">Uncharacterized protein</fullName>
    </submittedName>
</protein>
<evidence type="ECO:0000256" key="1">
    <source>
        <dbReference type="SAM" id="MobiDB-lite"/>
    </source>
</evidence>
<dbReference type="AlphaFoldDB" id="A0A2P2IX84"/>
<sequence>MQRAAVTQGLSSQCRSNSSKWPRENAWKIVTEWIGSPILSNLWHTQLRAIDT</sequence>
<name>A0A2P2IX84_RHIMU</name>
<feature type="region of interest" description="Disordered" evidence="1">
    <location>
        <begin position="1"/>
        <end position="20"/>
    </location>
</feature>
<proteinExistence type="predicted"/>
<feature type="compositionally biased region" description="Polar residues" evidence="1">
    <location>
        <begin position="8"/>
        <end position="20"/>
    </location>
</feature>
<evidence type="ECO:0000313" key="2">
    <source>
        <dbReference type="EMBL" id="MBW85818.1"/>
    </source>
</evidence>
<reference evidence="2" key="1">
    <citation type="submission" date="2018-02" db="EMBL/GenBank/DDBJ databases">
        <title>Rhizophora mucronata_Transcriptome.</title>
        <authorList>
            <person name="Meera S.P."/>
            <person name="Sreeshan A."/>
            <person name="Augustine A."/>
        </authorList>
    </citation>
    <scope>NUCLEOTIDE SEQUENCE</scope>
    <source>
        <tissue evidence="2">Leaf</tissue>
    </source>
</reference>